<dbReference type="InterPro" id="IPR005225">
    <property type="entry name" value="Small_GTP-bd"/>
</dbReference>
<dbReference type="GO" id="GO:0005525">
    <property type="term" value="F:GTP binding"/>
    <property type="evidence" value="ECO:0007669"/>
    <property type="project" value="UniProtKB-KW"/>
</dbReference>
<dbReference type="OrthoDB" id="9989112at2759"/>
<proteinExistence type="inferred from homology"/>
<dbReference type="Pfam" id="PF00071">
    <property type="entry name" value="Ras"/>
    <property type="match status" value="1"/>
</dbReference>
<evidence type="ECO:0000256" key="2">
    <source>
        <dbReference type="ARBA" id="ARBA00022741"/>
    </source>
</evidence>
<dbReference type="SMART" id="SM00174">
    <property type="entry name" value="RHO"/>
    <property type="match status" value="1"/>
</dbReference>
<dbReference type="EMBL" id="CAJJDN010000009">
    <property type="protein sequence ID" value="CAD8055113.1"/>
    <property type="molecule type" value="Genomic_DNA"/>
</dbReference>
<gene>
    <name evidence="4" type="ORF">PSON_ATCC_30995.1.T0090078</name>
</gene>
<protein>
    <submittedName>
        <fullName evidence="4">Uncharacterized protein</fullName>
    </submittedName>
</protein>
<dbReference type="CDD" id="cd00154">
    <property type="entry name" value="Rab"/>
    <property type="match status" value="1"/>
</dbReference>
<evidence type="ECO:0000256" key="3">
    <source>
        <dbReference type="ARBA" id="ARBA00023134"/>
    </source>
</evidence>
<accession>A0A8S1KLT4</accession>
<keyword evidence="2" id="KW-0547">Nucleotide-binding</keyword>
<dbReference type="SMART" id="SM00173">
    <property type="entry name" value="RAS"/>
    <property type="match status" value="1"/>
</dbReference>
<name>A0A8S1KLT4_9CILI</name>
<keyword evidence="5" id="KW-1185">Reference proteome</keyword>
<dbReference type="PROSITE" id="PS51419">
    <property type="entry name" value="RAB"/>
    <property type="match status" value="1"/>
</dbReference>
<dbReference type="PROSITE" id="PS51421">
    <property type="entry name" value="RAS"/>
    <property type="match status" value="1"/>
</dbReference>
<dbReference type="FunFam" id="3.40.50.300:FF:001072">
    <property type="entry name" value="Rab family GTPase"/>
    <property type="match status" value="1"/>
</dbReference>
<dbReference type="InterPro" id="IPR050209">
    <property type="entry name" value="Rab_GTPases_membrane_traffic"/>
</dbReference>
<dbReference type="SMART" id="SM00175">
    <property type="entry name" value="RAB"/>
    <property type="match status" value="1"/>
</dbReference>
<sequence>MNTSYQEYDHEYTFKFILVGNSNSGKTSLLQYFIKQHANTKIQQTVGVEFSSKSIDYKDKKIKLQIWDTAGQERFRSIARAYFKNTIGAIVVYDVTCQDSFHSLGDWIKDSRENGKSDLDIIVVANKIDLKDQRIVDKDYAQSQLLNKDVLYIETSAKTGENVDLCFQTLIDQIFTKIDKGQIQKDEFYPQSKNLLTKNLTIKINNPETQNQKCNC</sequence>
<dbReference type="NCBIfam" id="TIGR00231">
    <property type="entry name" value="small_GTP"/>
    <property type="match status" value="1"/>
</dbReference>
<dbReference type="SMART" id="SM00176">
    <property type="entry name" value="RAN"/>
    <property type="match status" value="1"/>
</dbReference>
<evidence type="ECO:0000256" key="1">
    <source>
        <dbReference type="ARBA" id="ARBA00006270"/>
    </source>
</evidence>
<reference evidence="4" key="1">
    <citation type="submission" date="2021-01" db="EMBL/GenBank/DDBJ databases">
        <authorList>
            <consortium name="Genoscope - CEA"/>
            <person name="William W."/>
        </authorList>
    </citation>
    <scope>NUCLEOTIDE SEQUENCE</scope>
</reference>
<dbReference type="InterPro" id="IPR001806">
    <property type="entry name" value="Small_GTPase"/>
</dbReference>
<dbReference type="Proteomes" id="UP000692954">
    <property type="component" value="Unassembled WGS sequence"/>
</dbReference>
<organism evidence="4 5">
    <name type="scientific">Paramecium sonneborni</name>
    <dbReference type="NCBI Taxonomy" id="65129"/>
    <lineage>
        <taxon>Eukaryota</taxon>
        <taxon>Sar</taxon>
        <taxon>Alveolata</taxon>
        <taxon>Ciliophora</taxon>
        <taxon>Intramacronucleata</taxon>
        <taxon>Oligohymenophorea</taxon>
        <taxon>Peniculida</taxon>
        <taxon>Parameciidae</taxon>
        <taxon>Paramecium</taxon>
    </lineage>
</organism>
<evidence type="ECO:0000313" key="5">
    <source>
        <dbReference type="Proteomes" id="UP000692954"/>
    </source>
</evidence>
<comment type="similarity">
    <text evidence="1">Belongs to the small GTPase superfamily. Rab family.</text>
</comment>
<dbReference type="PANTHER" id="PTHR47979">
    <property type="entry name" value="DRAB11-RELATED"/>
    <property type="match status" value="1"/>
</dbReference>
<keyword evidence="3" id="KW-0342">GTP-binding</keyword>
<comment type="caution">
    <text evidence="4">The sequence shown here is derived from an EMBL/GenBank/DDBJ whole genome shotgun (WGS) entry which is preliminary data.</text>
</comment>
<evidence type="ECO:0000313" key="4">
    <source>
        <dbReference type="EMBL" id="CAD8055113.1"/>
    </source>
</evidence>
<dbReference type="AlphaFoldDB" id="A0A8S1KLT4"/>
<dbReference type="SMART" id="SM00177">
    <property type="entry name" value="ARF"/>
    <property type="match status" value="1"/>
</dbReference>
<dbReference type="GO" id="GO:0003924">
    <property type="term" value="F:GTPase activity"/>
    <property type="evidence" value="ECO:0007669"/>
    <property type="project" value="InterPro"/>
</dbReference>